<dbReference type="Pfam" id="PF03473">
    <property type="entry name" value="MOSC"/>
    <property type="match status" value="1"/>
</dbReference>
<dbReference type="InterPro" id="IPR011037">
    <property type="entry name" value="Pyrv_Knase-like_insert_dom_sf"/>
</dbReference>
<dbReference type="GO" id="GO:0030151">
    <property type="term" value="F:molybdenum ion binding"/>
    <property type="evidence" value="ECO:0007669"/>
    <property type="project" value="InterPro"/>
</dbReference>
<dbReference type="GO" id="GO:0003824">
    <property type="term" value="F:catalytic activity"/>
    <property type="evidence" value="ECO:0007669"/>
    <property type="project" value="InterPro"/>
</dbReference>
<dbReference type="GO" id="GO:0030170">
    <property type="term" value="F:pyridoxal phosphate binding"/>
    <property type="evidence" value="ECO:0007669"/>
    <property type="project" value="InterPro"/>
</dbReference>
<evidence type="ECO:0000259" key="1">
    <source>
        <dbReference type="PROSITE" id="PS51340"/>
    </source>
</evidence>
<dbReference type="RefSeq" id="WP_165133551.1">
    <property type="nucleotide sequence ID" value="NZ_CP049250.1"/>
</dbReference>
<dbReference type="AlphaFoldDB" id="A0A7W6PSF5"/>
<dbReference type="PROSITE" id="PS51340">
    <property type="entry name" value="MOSC"/>
    <property type="match status" value="1"/>
</dbReference>
<organism evidence="2 3">
    <name type="scientific">Rhizobium rhizoryzae</name>
    <dbReference type="NCBI Taxonomy" id="451876"/>
    <lineage>
        <taxon>Bacteria</taxon>
        <taxon>Pseudomonadati</taxon>
        <taxon>Pseudomonadota</taxon>
        <taxon>Alphaproteobacteria</taxon>
        <taxon>Hyphomicrobiales</taxon>
        <taxon>Rhizobiaceae</taxon>
        <taxon>Rhizobium/Agrobacterium group</taxon>
        <taxon>Rhizobium</taxon>
    </lineage>
</organism>
<evidence type="ECO:0000313" key="2">
    <source>
        <dbReference type="EMBL" id="MBB4143685.1"/>
    </source>
</evidence>
<proteinExistence type="predicted"/>
<dbReference type="PANTHER" id="PTHR30212:SF2">
    <property type="entry name" value="PROTEIN YIIM"/>
    <property type="match status" value="1"/>
</dbReference>
<dbReference type="PANTHER" id="PTHR30212">
    <property type="entry name" value="PROTEIN YIIM"/>
    <property type="match status" value="1"/>
</dbReference>
<sequence length="206" mass="22924">MKVSAVCLGQPEKLPGKSYKSGINKQPVGYPVHVDENGLVGDSICNGKYHGGHEQAVYMEGSETLRWWAQELQRNLPPGTFGENLVIDGLENRDVCAGDRFHLAGGVILEATSPRVPCNTFTAHMNDPKIAKRYTAAARPGIYCRVIQTGVLAAGEDVEFHPYRGERVRIAELMIFQPKRLSIEQRTRYLSVPLHEDLQAKIRDLV</sequence>
<dbReference type="Proteomes" id="UP000519897">
    <property type="component" value="Unassembled WGS sequence"/>
</dbReference>
<evidence type="ECO:0000313" key="3">
    <source>
        <dbReference type="Proteomes" id="UP000519897"/>
    </source>
</evidence>
<name>A0A7W6PSF5_9HYPH</name>
<dbReference type="SUPFAM" id="SSF50800">
    <property type="entry name" value="PK beta-barrel domain-like"/>
    <property type="match status" value="1"/>
</dbReference>
<keyword evidence="3" id="KW-1185">Reference proteome</keyword>
<feature type="domain" description="MOSC" evidence="1">
    <location>
        <begin position="26"/>
        <end position="161"/>
    </location>
</feature>
<accession>A0A7W6PSF5</accession>
<protein>
    <submittedName>
        <fullName evidence="2">MOSC domain-containing protein YiiM</fullName>
    </submittedName>
</protein>
<comment type="caution">
    <text evidence="2">The sequence shown here is derived from an EMBL/GenBank/DDBJ whole genome shotgun (WGS) entry which is preliminary data.</text>
</comment>
<reference evidence="2 3" key="1">
    <citation type="submission" date="2020-08" db="EMBL/GenBank/DDBJ databases">
        <title>Genomic Encyclopedia of Type Strains, Phase IV (KMG-IV): sequencing the most valuable type-strain genomes for metagenomic binning, comparative biology and taxonomic classification.</title>
        <authorList>
            <person name="Goeker M."/>
        </authorList>
    </citation>
    <scope>NUCLEOTIDE SEQUENCE [LARGE SCALE GENOMIC DNA]</scope>
    <source>
        <strain evidence="2 3">DSM 29514</strain>
    </source>
</reference>
<dbReference type="InterPro" id="IPR052353">
    <property type="entry name" value="Benzoxazolinone_Detox_Enz"/>
</dbReference>
<dbReference type="Gene3D" id="2.40.33.20">
    <property type="entry name" value="PK beta-barrel domain-like"/>
    <property type="match status" value="1"/>
</dbReference>
<gene>
    <name evidence="2" type="ORF">GGQ72_002184</name>
</gene>
<dbReference type="InterPro" id="IPR005302">
    <property type="entry name" value="MoCF_Sase_C"/>
</dbReference>
<dbReference type="EMBL" id="JACIEC010000001">
    <property type="protein sequence ID" value="MBB4143685.1"/>
    <property type="molecule type" value="Genomic_DNA"/>
</dbReference>